<dbReference type="GO" id="GO:0000815">
    <property type="term" value="C:ESCRT III complex"/>
    <property type="evidence" value="ECO:0007669"/>
    <property type="project" value="TreeGrafter"/>
</dbReference>
<keyword evidence="6" id="KW-0472">Membrane</keyword>
<evidence type="ECO:0000256" key="7">
    <source>
        <dbReference type="SAM" id="MobiDB-lite"/>
    </source>
</evidence>
<keyword evidence="9" id="KW-1185">Reference proteome</keyword>
<dbReference type="PANTHER" id="PTHR22761:SF5">
    <property type="entry name" value="CHARGED MULTIVESICULAR BODY PROTEIN 6"/>
    <property type="match status" value="1"/>
</dbReference>
<dbReference type="AlphaFoldDB" id="A0A0P1KPV9"/>
<dbReference type="GO" id="GO:0032511">
    <property type="term" value="P:late endosome to vacuole transport via multivesicular body sorting pathway"/>
    <property type="evidence" value="ECO:0007669"/>
    <property type="project" value="TreeGrafter"/>
</dbReference>
<dbReference type="GO" id="GO:0015031">
    <property type="term" value="P:protein transport"/>
    <property type="evidence" value="ECO:0007669"/>
    <property type="project" value="UniProtKB-KW"/>
</dbReference>
<dbReference type="Proteomes" id="UP000236544">
    <property type="component" value="Unassembled WGS sequence"/>
</dbReference>
<name>A0A0P1KPV9_9SACH</name>
<comment type="subcellular location">
    <subcellularLocation>
        <location evidence="1">Endosome membrane</location>
    </subcellularLocation>
</comment>
<accession>A0A0P1KPV9</accession>
<reference evidence="9" key="1">
    <citation type="submission" date="2015-10" db="EMBL/GenBank/DDBJ databases">
        <authorList>
            <person name="Devillers H."/>
        </authorList>
    </citation>
    <scope>NUCLEOTIDE SEQUENCE [LARGE SCALE GENOMIC DNA]</scope>
</reference>
<evidence type="ECO:0000313" key="8">
    <source>
        <dbReference type="EMBL" id="CUS20704.1"/>
    </source>
</evidence>
<evidence type="ECO:0000256" key="5">
    <source>
        <dbReference type="ARBA" id="ARBA00022927"/>
    </source>
</evidence>
<dbReference type="OrthoDB" id="441172at2759"/>
<keyword evidence="3" id="KW-0813">Transport</keyword>
<gene>
    <name evidence="8" type="ORF">LAQU0_S01e12728g</name>
</gene>
<evidence type="ECO:0000256" key="6">
    <source>
        <dbReference type="ARBA" id="ARBA00023136"/>
    </source>
</evidence>
<proteinExistence type="inferred from homology"/>
<keyword evidence="4" id="KW-0967">Endosome</keyword>
<dbReference type="InterPro" id="IPR005024">
    <property type="entry name" value="Snf7_fam"/>
</dbReference>
<evidence type="ECO:0000256" key="3">
    <source>
        <dbReference type="ARBA" id="ARBA00022448"/>
    </source>
</evidence>
<evidence type="ECO:0000256" key="4">
    <source>
        <dbReference type="ARBA" id="ARBA00022753"/>
    </source>
</evidence>
<dbReference type="GO" id="GO:0005771">
    <property type="term" value="C:multivesicular body"/>
    <property type="evidence" value="ECO:0007669"/>
    <property type="project" value="TreeGrafter"/>
</dbReference>
<evidence type="ECO:0000256" key="1">
    <source>
        <dbReference type="ARBA" id="ARBA00004608"/>
    </source>
</evidence>
<dbReference type="EMBL" id="LN890560">
    <property type="protein sequence ID" value="CUS20704.1"/>
    <property type="molecule type" value="Genomic_DNA"/>
</dbReference>
<protein>
    <submittedName>
        <fullName evidence="8">LAQU0S01e12728g1_1</fullName>
    </submittedName>
</protein>
<dbReference type="Pfam" id="PF03357">
    <property type="entry name" value="Snf7"/>
    <property type="match status" value="1"/>
</dbReference>
<comment type="similarity">
    <text evidence="2">Belongs to the SNF7 family.</text>
</comment>
<feature type="region of interest" description="Disordered" evidence="7">
    <location>
        <begin position="166"/>
        <end position="216"/>
    </location>
</feature>
<sequence length="216" mass="24486">MGQKGSKIEVTKTDKAILQIKLSKDELHRYTRRTEILIRRERESLKALLREDPKNGKKNPRARVLLKKIHYQNHLLEQAADQLINLENLVSTVEFKLVEQQFMMGLKQGNEVLTKLNKEFTGAEDLMDSVADQIAYQDEVDQILSSSVVGGFEEELDRELQQLDQEVNGPVHAPANAEPKLPSTEGLPTLPGPEPEPEEPQKETQGSERQREAVLT</sequence>
<organism evidence="8 9">
    <name type="scientific">Lachancea quebecensis</name>
    <dbReference type="NCBI Taxonomy" id="1654605"/>
    <lineage>
        <taxon>Eukaryota</taxon>
        <taxon>Fungi</taxon>
        <taxon>Dikarya</taxon>
        <taxon>Ascomycota</taxon>
        <taxon>Saccharomycotina</taxon>
        <taxon>Saccharomycetes</taxon>
        <taxon>Saccharomycetales</taxon>
        <taxon>Saccharomycetaceae</taxon>
        <taxon>Lachancea</taxon>
    </lineage>
</organism>
<feature type="compositionally biased region" description="Basic and acidic residues" evidence="7">
    <location>
        <begin position="199"/>
        <end position="216"/>
    </location>
</feature>
<dbReference type="PANTHER" id="PTHR22761">
    <property type="entry name" value="CHARGED MULTIVESICULAR BODY PROTEIN"/>
    <property type="match status" value="1"/>
</dbReference>
<keyword evidence="5" id="KW-0653">Protein transport</keyword>
<dbReference type="GO" id="GO:0006900">
    <property type="term" value="P:vesicle budding from membrane"/>
    <property type="evidence" value="ECO:0007669"/>
    <property type="project" value="TreeGrafter"/>
</dbReference>
<evidence type="ECO:0000256" key="2">
    <source>
        <dbReference type="ARBA" id="ARBA00006190"/>
    </source>
</evidence>
<evidence type="ECO:0000313" key="9">
    <source>
        <dbReference type="Proteomes" id="UP000236544"/>
    </source>
</evidence>